<dbReference type="Gene3D" id="1.10.3720.10">
    <property type="entry name" value="MetI-like"/>
    <property type="match status" value="1"/>
</dbReference>
<comment type="similarity">
    <text evidence="7">Belongs to the binding-protein-dependent transport system permease family.</text>
</comment>
<dbReference type="SUPFAM" id="SSF161098">
    <property type="entry name" value="MetI-like"/>
    <property type="match status" value="1"/>
</dbReference>
<dbReference type="PROSITE" id="PS50928">
    <property type="entry name" value="ABC_TM1"/>
    <property type="match status" value="1"/>
</dbReference>
<keyword evidence="10" id="KW-1185">Reference proteome</keyword>
<dbReference type="InterPro" id="IPR035906">
    <property type="entry name" value="MetI-like_sf"/>
</dbReference>
<comment type="subcellular location">
    <subcellularLocation>
        <location evidence="1 7">Cell membrane</location>
        <topology evidence="1 7">Multi-pass membrane protein</topology>
    </subcellularLocation>
</comment>
<evidence type="ECO:0000256" key="1">
    <source>
        <dbReference type="ARBA" id="ARBA00004651"/>
    </source>
</evidence>
<feature type="transmembrane region" description="Helical" evidence="7">
    <location>
        <begin position="36"/>
        <end position="57"/>
    </location>
</feature>
<feature type="domain" description="ABC transmembrane type-1" evidence="8">
    <location>
        <begin position="30"/>
        <end position="232"/>
    </location>
</feature>
<evidence type="ECO:0000256" key="4">
    <source>
        <dbReference type="ARBA" id="ARBA00022692"/>
    </source>
</evidence>
<protein>
    <submittedName>
        <fullName evidence="9">ABC transporter permease subunit</fullName>
    </submittedName>
</protein>
<organism evidence="9 10">
    <name type="scientific">Columbia Basin potato purple top phytoplasma</name>
    <dbReference type="NCBI Taxonomy" id="307134"/>
    <lineage>
        <taxon>Bacteria</taxon>
        <taxon>Bacillati</taxon>
        <taxon>Mycoplasmatota</taxon>
        <taxon>Mollicutes</taxon>
        <taxon>Acholeplasmatales</taxon>
        <taxon>Acholeplasmataceae</taxon>
        <taxon>Candidatus Phytoplasma</taxon>
        <taxon>16SrVI (Clover proliferation group)</taxon>
    </lineage>
</organism>
<evidence type="ECO:0000256" key="5">
    <source>
        <dbReference type="ARBA" id="ARBA00022989"/>
    </source>
</evidence>
<keyword evidence="3" id="KW-1003">Cell membrane</keyword>
<comment type="caution">
    <text evidence="9">The sequence shown here is derived from an EMBL/GenBank/DDBJ whole genome shotgun (WGS) entry which is preliminary data.</text>
</comment>
<dbReference type="PANTHER" id="PTHR30450:SF1">
    <property type="entry name" value="D-METHIONINE TRANSPORT SYSTEM PERMEASE PROTEIN METI-RELATED"/>
    <property type="match status" value="1"/>
</dbReference>
<name>A0ABT5L9F2_9MOLU</name>
<feature type="transmembrane region" description="Helical" evidence="7">
    <location>
        <begin position="214"/>
        <end position="236"/>
    </location>
</feature>
<dbReference type="EMBL" id="JANHJP010000006">
    <property type="protein sequence ID" value="MDC9032142.1"/>
    <property type="molecule type" value="Genomic_DNA"/>
</dbReference>
<dbReference type="PANTHER" id="PTHR30450">
    <property type="entry name" value="ABC TRANSPORTER PERMEASE"/>
    <property type="match status" value="1"/>
</dbReference>
<dbReference type="InterPro" id="IPR000515">
    <property type="entry name" value="MetI-like"/>
</dbReference>
<proteinExistence type="inferred from homology"/>
<sequence length="243" mass="28475">MKNFFSYFDRIWNVLKYSPSNRNYLLLQGFIETVKLTFLSCFISSVLGFLLAVYLYLLKLQKNNKLYFLINFFINIILSTPYLMLIILIINHFLGPYFRCYYGFKAAFFCLSFILIFVFARNCEHIFLQINTELYQTAYTLGANKKQFIQYFLLTEARVFIVVKLISLFISSLAYSSVLHIVGQGGLSNIIYIYGWNNSNINFKKSGFEEIDLILVSIIIIFLLVQIVNLIGNFIIRKLDKTR</sequence>
<evidence type="ECO:0000256" key="3">
    <source>
        <dbReference type="ARBA" id="ARBA00022475"/>
    </source>
</evidence>
<evidence type="ECO:0000313" key="10">
    <source>
        <dbReference type="Proteomes" id="UP001221763"/>
    </source>
</evidence>
<keyword evidence="5 7" id="KW-1133">Transmembrane helix</keyword>
<evidence type="ECO:0000259" key="8">
    <source>
        <dbReference type="PROSITE" id="PS50928"/>
    </source>
</evidence>
<dbReference type="RefSeq" id="WP_273585350.1">
    <property type="nucleotide sequence ID" value="NZ_JANHJP010000006.1"/>
</dbReference>
<feature type="transmembrane region" description="Helical" evidence="7">
    <location>
        <begin position="69"/>
        <end position="90"/>
    </location>
</feature>
<accession>A0ABT5L9F2</accession>
<dbReference type="Proteomes" id="UP001221763">
    <property type="component" value="Unassembled WGS sequence"/>
</dbReference>
<evidence type="ECO:0000256" key="6">
    <source>
        <dbReference type="ARBA" id="ARBA00023136"/>
    </source>
</evidence>
<dbReference type="Pfam" id="PF00528">
    <property type="entry name" value="BPD_transp_1"/>
    <property type="match status" value="1"/>
</dbReference>
<reference evidence="9 10" key="1">
    <citation type="journal article" date="2023" name="Plant">
        <title>Draft Genome Sequence Resource of CBPPT1, a 'Candidatus Phytoplasma trifolii'-Related Strain Associated with Potato Purple Top Disease in the Columbia Basin, U.S.A.</title>
        <authorList>
            <person name="Wei W."/>
            <person name="Shao J."/>
            <person name="Bottner-Parker K.D."/>
            <person name="Zhao Y."/>
        </authorList>
    </citation>
    <scope>NUCLEOTIDE SEQUENCE [LARGE SCALE GENOMIC DNA]</scope>
    <source>
        <strain evidence="9 10">CBPPT1</strain>
    </source>
</reference>
<keyword evidence="4 7" id="KW-0812">Transmembrane</keyword>
<evidence type="ECO:0000256" key="7">
    <source>
        <dbReference type="RuleBase" id="RU363032"/>
    </source>
</evidence>
<feature type="transmembrane region" description="Helical" evidence="7">
    <location>
        <begin position="102"/>
        <end position="120"/>
    </location>
</feature>
<dbReference type="InterPro" id="IPR051322">
    <property type="entry name" value="AA_ABC_Transporter_Permease"/>
</dbReference>
<keyword evidence="6 7" id="KW-0472">Membrane</keyword>
<evidence type="ECO:0000256" key="2">
    <source>
        <dbReference type="ARBA" id="ARBA00022448"/>
    </source>
</evidence>
<gene>
    <name evidence="9" type="ORF">M8044_000364</name>
</gene>
<keyword evidence="2 7" id="KW-0813">Transport</keyword>
<evidence type="ECO:0000313" key="9">
    <source>
        <dbReference type="EMBL" id="MDC9032142.1"/>
    </source>
</evidence>